<protein>
    <submittedName>
        <fullName evidence="9">Phospholipase A2 inhibitor CNF-like</fullName>
    </submittedName>
</protein>
<comment type="subcellular location">
    <subcellularLocation>
        <location evidence="1">Secreted</location>
    </subcellularLocation>
</comment>
<dbReference type="SMART" id="SM00134">
    <property type="entry name" value="LU"/>
    <property type="match status" value="2"/>
</dbReference>
<reference evidence="9" key="1">
    <citation type="submission" date="2025-08" db="UniProtKB">
        <authorList>
            <consortium name="RefSeq"/>
        </authorList>
    </citation>
    <scope>IDENTIFICATION</scope>
    <source>
        <tissue evidence="9">Blood</tissue>
    </source>
</reference>
<feature type="domain" description="UPAR/Ly6" evidence="7">
    <location>
        <begin position="118"/>
        <end position="206"/>
    </location>
</feature>
<dbReference type="PANTHER" id="PTHR20914:SF30">
    <property type="entry name" value="LY6_PLAUR DOMAIN CONTAINING 9"/>
    <property type="match status" value="1"/>
</dbReference>
<organism evidence="8 9">
    <name type="scientific">Eublepharis macularius</name>
    <name type="common">Leopard gecko</name>
    <name type="synonym">Cyrtodactylus macularius</name>
    <dbReference type="NCBI Taxonomy" id="481883"/>
    <lineage>
        <taxon>Eukaryota</taxon>
        <taxon>Metazoa</taxon>
        <taxon>Chordata</taxon>
        <taxon>Craniata</taxon>
        <taxon>Vertebrata</taxon>
        <taxon>Euteleostomi</taxon>
        <taxon>Lepidosauria</taxon>
        <taxon>Squamata</taxon>
        <taxon>Bifurcata</taxon>
        <taxon>Gekkota</taxon>
        <taxon>Eublepharidae</taxon>
        <taxon>Eublepharinae</taxon>
        <taxon>Eublepharis</taxon>
    </lineage>
</organism>
<dbReference type="CDD" id="cd23572">
    <property type="entry name" value="TFP_LU_ECD_PINLYP_rpt2"/>
    <property type="match status" value="1"/>
</dbReference>
<dbReference type="InterPro" id="IPR045860">
    <property type="entry name" value="Snake_toxin-like_sf"/>
</dbReference>
<evidence type="ECO:0000256" key="5">
    <source>
        <dbReference type="ARBA" id="ARBA00023157"/>
    </source>
</evidence>
<dbReference type="AlphaFoldDB" id="A0AA97JV29"/>
<dbReference type="InterPro" id="IPR050918">
    <property type="entry name" value="CNF-like_PLA2_Inhibitor"/>
</dbReference>
<evidence type="ECO:0000256" key="6">
    <source>
        <dbReference type="SAM" id="SignalP"/>
    </source>
</evidence>
<dbReference type="GO" id="GO:0019834">
    <property type="term" value="F:phospholipase A2 inhibitor activity"/>
    <property type="evidence" value="ECO:0007669"/>
    <property type="project" value="UniProtKB-KW"/>
</dbReference>
<accession>A0AA97JV29</accession>
<dbReference type="CDD" id="cd23588">
    <property type="entry name" value="TFP_LU_ECD_PLIG"/>
    <property type="match status" value="1"/>
</dbReference>
<keyword evidence="3" id="KW-0964">Secreted</keyword>
<dbReference type="Pfam" id="PF02988">
    <property type="entry name" value="PLA2_inh"/>
    <property type="match status" value="1"/>
</dbReference>
<keyword evidence="6" id="KW-0732">Signal</keyword>
<name>A0AA97JV29_EUBMA</name>
<feature type="chain" id="PRO_5041697838" evidence="6">
    <location>
        <begin position="20"/>
        <end position="225"/>
    </location>
</feature>
<dbReference type="GO" id="GO:0005576">
    <property type="term" value="C:extracellular region"/>
    <property type="evidence" value="ECO:0007669"/>
    <property type="project" value="UniProtKB-SubCell"/>
</dbReference>
<dbReference type="Pfam" id="PF00021">
    <property type="entry name" value="UPAR_LY6"/>
    <property type="match status" value="1"/>
</dbReference>
<dbReference type="InterPro" id="IPR004126">
    <property type="entry name" value="PLipase_A2_inh_N"/>
</dbReference>
<dbReference type="Proteomes" id="UP001190640">
    <property type="component" value="Chromosome 9"/>
</dbReference>
<evidence type="ECO:0000256" key="4">
    <source>
        <dbReference type="ARBA" id="ARBA00023005"/>
    </source>
</evidence>
<feature type="domain" description="UPAR/Ly6" evidence="7">
    <location>
        <begin position="20"/>
        <end position="110"/>
    </location>
</feature>
<dbReference type="KEGG" id="emc:129336124"/>
<dbReference type="PANTHER" id="PTHR20914">
    <property type="entry name" value="LY6/PLAUR DOMAIN-CONTAINING PROTEIN 8"/>
    <property type="match status" value="1"/>
</dbReference>
<sequence length="225" mass="23248">MQALLSSCLLFAFIARGTALQCEICMGLGHNCTGRLETCPADHNFCGTTLFESKHAEISVHGIIKNCIPSNVCANGSSDINLGEKGRSRTHVFCCQGDACNAATAARFMPSEARPNGLQCPACYASLDDSCSDADMVDCVGSEFQCIDLAGYVHLDDESSQRIAMKGCATESVCSASVGGAATFSGVSSAITKLECTPASSTASVSLGPPGLLLSAVVGFLLVKL</sequence>
<keyword evidence="8" id="KW-1185">Reference proteome</keyword>
<dbReference type="RefSeq" id="XP_054845108.1">
    <property type="nucleotide sequence ID" value="XM_054989133.1"/>
</dbReference>
<gene>
    <name evidence="9" type="primary">LOC129336124</name>
</gene>
<evidence type="ECO:0000259" key="7">
    <source>
        <dbReference type="SMART" id="SM00134"/>
    </source>
</evidence>
<feature type="signal peptide" evidence="6">
    <location>
        <begin position="1"/>
        <end position="19"/>
    </location>
</feature>
<evidence type="ECO:0000256" key="3">
    <source>
        <dbReference type="ARBA" id="ARBA00022525"/>
    </source>
</evidence>
<comment type="similarity">
    <text evidence="2">Belongs to the CNF-like-inhibitor family.</text>
</comment>
<evidence type="ECO:0000256" key="2">
    <source>
        <dbReference type="ARBA" id="ARBA00006570"/>
    </source>
</evidence>
<dbReference type="InterPro" id="IPR016054">
    <property type="entry name" value="LY6_UPA_recep-like"/>
</dbReference>
<keyword evidence="5" id="KW-1015">Disulfide bond</keyword>
<proteinExistence type="inferred from homology"/>
<evidence type="ECO:0000256" key="1">
    <source>
        <dbReference type="ARBA" id="ARBA00004613"/>
    </source>
</evidence>
<keyword evidence="4 9" id="KW-0593">Phospholipase A2 inhibitor</keyword>
<dbReference type="Gene3D" id="2.10.60.10">
    <property type="entry name" value="CD59"/>
    <property type="match status" value="2"/>
</dbReference>
<dbReference type="SUPFAM" id="SSF57302">
    <property type="entry name" value="Snake toxin-like"/>
    <property type="match status" value="2"/>
</dbReference>
<evidence type="ECO:0000313" key="8">
    <source>
        <dbReference type="Proteomes" id="UP001190640"/>
    </source>
</evidence>
<evidence type="ECO:0000313" key="9">
    <source>
        <dbReference type="RefSeq" id="XP_054845108.1"/>
    </source>
</evidence>
<dbReference type="GeneID" id="129336124"/>